<dbReference type="EMBL" id="CM026424">
    <property type="protein sequence ID" value="KAG0579609.1"/>
    <property type="molecule type" value="Genomic_DNA"/>
</dbReference>
<feature type="region of interest" description="Disordered" evidence="1">
    <location>
        <begin position="1"/>
        <end position="23"/>
    </location>
</feature>
<dbReference type="EMBL" id="CM026424">
    <property type="protein sequence ID" value="KAG0579608.1"/>
    <property type="molecule type" value="Genomic_DNA"/>
</dbReference>
<dbReference type="Proteomes" id="UP000822688">
    <property type="component" value="Chromosome 4"/>
</dbReference>
<dbReference type="EMBL" id="CM026424">
    <property type="protein sequence ID" value="KAG0579607.1"/>
    <property type="molecule type" value="Genomic_DNA"/>
</dbReference>
<reference evidence="2" key="1">
    <citation type="submission" date="2020-06" db="EMBL/GenBank/DDBJ databases">
        <title>WGS assembly of Ceratodon purpureus strain R40.</title>
        <authorList>
            <person name="Carey S.B."/>
            <person name="Jenkins J."/>
            <person name="Shu S."/>
            <person name="Lovell J.T."/>
            <person name="Sreedasyam A."/>
            <person name="Maumus F."/>
            <person name="Tiley G.P."/>
            <person name="Fernandez-Pozo N."/>
            <person name="Barry K."/>
            <person name="Chen C."/>
            <person name="Wang M."/>
            <person name="Lipzen A."/>
            <person name="Daum C."/>
            <person name="Saski C.A."/>
            <person name="Payton A.C."/>
            <person name="Mcbreen J.C."/>
            <person name="Conrad R.E."/>
            <person name="Kollar L.M."/>
            <person name="Olsson S."/>
            <person name="Huttunen S."/>
            <person name="Landis J.B."/>
            <person name="Wickett N.J."/>
            <person name="Johnson M.G."/>
            <person name="Rensing S.A."/>
            <person name="Grimwood J."/>
            <person name="Schmutz J."/>
            <person name="Mcdaniel S.F."/>
        </authorList>
    </citation>
    <scope>NUCLEOTIDE SEQUENCE</scope>
    <source>
        <strain evidence="2">R40</strain>
    </source>
</reference>
<gene>
    <name evidence="2" type="ORF">KC19_4G109800</name>
</gene>
<keyword evidence="3" id="KW-1185">Reference proteome</keyword>
<dbReference type="EMBL" id="CM026424">
    <property type="protein sequence ID" value="KAG0579606.1"/>
    <property type="molecule type" value="Genomic_DNA"/>
</dbReference>
<evidence type="ECO:0000313" key="3">
    <source>
        <dbReference type="Proteomes" id="UP000822688"/>
    </source>
</evidence>
<evidence type="ECO:0000256" key="1">
    <source>
        <dbReference type="SAM" id="MobiDB-lite"/>
    </source>
</evidence>
<protein>
    <submittedName>
        <fullName evidence="2">Uncharacterized protein</fullName>
    </submittedName>
</protein>
<evidence type="ECO:0000313" key="2">
    <source>
        <dbReference type="EMBL" id="KAG0579607.1"/>
    </source>
</evidence>
<feature type="compositionally biased region" description="Polar residues" evidence="1">
    <location>
        <begin position="12"/>
        <end position="23"/>
    </location>
</feature>
<organism evidence="2 3">
    <name type="scientific">Ceratodon purpureus</name>
    <name type="common">Fire moss</name>
    <name type="synonym">Dicranum purpureum</name>
    <dbReference type="NCBI Taxonomy" id="3225"/>
    <lineage>
        <taxon>Eukaryota</taxon>
        <taxon>Viridiplantae</taxon>
        <taxon>Streptophyta</taxon>
        <taxon>Embryophyta</taxon>
        <taxon>Bryophyta</taxon>
        <taxon>Bryophytina</taxon>
        <taxon>Bryopsida</taxon>
        <taxon>Dicranidae</taxon>
        <taxon>Pseudoditrichales</taxon>
        <taxon>Ditrichaceae</taxon>
        <taxon>Ceratodon</taxon>
    </lineage>
</organism>
<comment type="caution">
    <text evidence="2">The sequence shown here is derived from an EMBL/GenBank/DDBJ whole genome shotgun (WGS) entry which is preliminary data.</text>
</comment>
<name>A0A8T0I9G6_CERPU</name>
<sequence length="90" mass="10123">MDKERRDKISQYMAQSRVSSPSFQHISLHSQQQRSRLSIQQKKIIHDDCAKIKEAKLKAGIAAQKRAEAFEKSAWGKAAKKAVIAAKSSQ</sequence>
<proteinExistence type="predicted"/>
<dbReference type="AlphaFoldDB" id="A0A8T0I9G6"/>
<accession>A0A8T0I9G6</accession>